<gene>
    <name evidence="2" type="ORF">ESY86_08585</name>
</gene>
<name>A0A5C6ZK47_9FLAO</name>
<feature type="compositionally biased region" description="Acidic residues" evidence="1">
    <location>
        <begin position="114"/>
        <end position="123"/>
    </location>
</feature>
<dbReference type="InterPro" id="IPR021474">
    <property type="entry name" value="DUF3127"/>
</dbReference>
<evidence type="ECO:0000313" key="2">
    <source>
        <dbReference type="EMBL" id="TXD89430.1"/>
    </source>
</evidence>
<comment type="caution">
    <text evidence="2">The sequence shown here is derived from an EMBL/GenBank/DDBJ whole genome shotgun (WGS) entry which is preliminary data.</text>
</comment>
<keyword evidence="3" id="KW-1185">Reference proteome</keyword>
<dbReference type="AlphaFoldDB" id="A0A5C6ZK47"/>
<dbReference type="Proteomes" id="UP000321578">
    <property type="component" value="Unassembled WGS sequence"/>
</dbReference>
<dbReference type="Pfam" id="PF11325">
    <property type="entry name" value="DUF3127"/>
    <property type="match status" value="1"/>
</dbReference>
<proteinExistence type="predicted"/>
<feature type="compositionally biased region" description="Low complexity" evidence="1">
    <location>
        <begin position="92"/>
        <end position="110"/>
    </location>
</feature>
<organism evidence="2 3">
    <name type="scientific">Subsaximicrobium wynnwilliamsii</name>
    <dbReference type="NCBI Taxonomy" id="291179"/>
    <lineage>
        <taxon>Bacteria</taxon>
        <taxon>Pseudomonadati</taxon>
        <taxon>Bacteroidota</taxon>
        <taxon>Flavobacteriia</taxon>
        <taxon>Flavobacteriales</taxon>
        <taxon>Flavobacteriaceae</taxon>
        <taxon>Subsaximicrobium</taxon>
    </lineage>
</organism>
<accession>A0A5C6ZK47</accession>
<evidence type="ECO:0000256" key="1">
    <source>
        <dbReference type="SAM" id="MobiDB-lite"/>
    </source>
</evidence>
<dbReference type="SUPFAM" id="SSF50249">
    <property type="entry name" value="Nucleic acid-binding proteins"/>
    <property type="match status" value="1"/>
</dbReference>
<dbReference type="EMBL" id="VORO01000007">
    <property type="protein sequence ID" value="TXD89430.1"/>
    <property type="molecule type" value="Genomic_DNA"/>
</dbReference>
<dbReference type="InterPro" id="IPR012340">
    <property type="entry name" value="NA-bd_OB-fold"/>
</dbReference>
<dbReference type="OrthoDB" id="598142at2"/>
<protein>
    <submittedName>
        <fullName evidence="2">DUF3127 domain-containing protein</fullName>
    </submittedName>
</protein>
<feature type="region of interest" description="Disordered" evidence="1">
    <location>
        <begin position="92"/>
        <end position="123"/>
    </location>
</feature>
<reference evidence="2 3" key="1">
    <citation type="submission" date="2019-08" db="EMBL/GenBank/DDBJ databases">
        <title>Genomes of Subsaximicrobium wynnwilliamsii strains.</title>
        <authorList>
            <person name="Bowman J.P."/>
        </authorList>
    </citation>
    <scope>NUCLEOTIDE SEQUENCE [LARGE SCALE GENOMIC DNA]</scope>
    <source>
        <strain evidence="2 3">2-80-2</strain>
    </source>
</reference>
<sequence>MEVQGKIKMIGETQTFGSNGFRKRELVVTTEEQYPQHIMVEFVQDKTDLLNNYQVGQEVKVNINLRGREWVNPQGETKYFNSIQGWRIEAGQAAGNNAAPKAPNEAFEPATNLNEEDHDDLPF</sequence>
<dbReference type="RefSeq" id="WP_147086183.1">
    <property type="nucleotide sequence ID" value="NZ_VORM01000006.1"/>
</dbReference>
<evidence type="ECO:0000313" key="3">
    <source>
        <dbReference type="Proteomes" id="UP000321578"/>
    </source>
</evidence>